<dbReference type="Pfam" id="PF00814">
    <property type="entry name" value="TsaD"/>
    <property type="match status" value="1"/>
</dbReference>
<dbReference type="CDD" id="cd24032">
    <property type="entry name" value="ASKHA_NBD_TsaB"/>
    <property type="match status" value="1"/>
</dbReference>
<dbReference type="InterPro" id="IPR000905">
    <property type="entry name" value="Gcp-like_dom"/>
</dbReference>
<keyword evidence="9" id="KW-1185">Reference proteome</keyword>
<dbReference type="AlphaFoldDB" id="A0A9X3EE54"/>
<evidence type="ECO:0000256" key="2">
    <source>
        <dbReference type="ARBA" id="ARBA00010493"/>
    </source>
</evidence>
<reference evidence="8" key="1">
    <citation type="submission" date="2022-11" db="EMBL/GenBank/DDBJ databases">
        <title>Parathalassolutuus dongxingensis gen. nov., sp. nov., a novel member of family Oceanospirillaceae isolated from a coastal shrimp pond in Guangxi, China.</title>
        <authorList>
            <person name="Chen H."/>
        </authorList>
    </citation>
    <scope>NUCLEOTIDE SEQUENCE</scope>
    <source>
        <strain evidence="8">G-43</strain>
    </source>
</reference>
<name>A0A9X3EE54_9GAMM</name>
<comment type="caution">
    <text evidence="8">The sequence shown here is derived from an EMBL/GenBank/DDBJ whole genome shotgun (WGS) entry which is preliminary data.</text>
</comment>
<dbReference type="RefSeq" id="WP_283174137.1">
    <property type="nucleotide sequence ID" value="NZ_JAPNOA010000029.1"/>
</dbReference>
<gene>
    <name evidence="8" type="primary">tsaB</name>
    <name evidence="8" type="ORF">OUO13_12075</name>
</gene>
<evidence type="ECO:0000313" key="9">
    <source>
        <dbReference type="Proteomes" id="UP001150830"/>
    </source>
</evidence>
<dbReference type="GO" id="GO:0016746">
    <property type="term" value="F:acyltransferase activity"/>
    <property type="evidence" value="ECO:0007669"/>
    <property type="project" value="UniProtKB-KW"/>
</dbReference>
<dbReference type="EMBL" id="JAPNOA010000029">
    <property type="protein sequence ID" value="MCY0965927.1"/>
    <property type="molecule type" value="Genomic_DNA"/>
</dbReference>
<keyword evidence="8" id="KW-0808">Transferase</keyword>
<comment type="subcellular location">
    <subcellularLocation>
        <location evidence="1">Cytoplasm</location>
    </subcellularLocation>
</comment>
<evidence type="ECO:0000256" key="3">
    <source>
        <dbReference type="ARBA" id="ARBA00019012"/>
    </source>
</evidence>
<feature type="domain" description="Gcp-like" evidence="7">
    <location>
        <begin position="32"/>
        <end position="150"/>
    </location>
</feature>
<dbReference type="GO" id="GO:0005829">
    <property type="term" value="C:cytosol"/>
    <property type="evidence" value="ECO:0007669"/>
    <property type="project" value="TreeGrafter"/>
</dbReference>
<keyword evidence="4" id="KW-0963">Cytoplasm</keyword>
<dbReference type="GO" id="GO:0002949">
    <property type="term" value="P:tRNA threonylcarbamoyladenosine modification"/>
    <property type="evidence" value="ECO:0007669"/>
    <property type="project" value="InterPro"/>
</dbReference>
<dbReference type="Gene3D" id="3.30.420.40">
    <property type="match status" value="2"/>
</dbReference>
<evidence type="ECO:0000256" key="1">
    <source>
        <dbReference type="ARBA" id="ARBA00004496"/>
    </source>
</evidence>
<comment type="similarity">
    <text evidence="2">Belongs to the KAE1 / TsaD family. TsaB subfamily.</text>
</comment>
<dbReference type="InterPro" id="IPR022496">
    <property type="entry name" value="T6A_TsaB"/>
</dbReference>
<dbReference type="SUPFAM" id="SSF53067">
    <property type="entry name" value="Actin-like ATPase domain"/>
    <property type="match status" value="2"/>
</dbReference>
<evidence type="ECO:0000256" key="5">
    <source>
        <dbReference type="ARBA" id="ARBA00022694"/>
    </source>
</evidence>
<organism evidence="8 9">
    <name type="scientific">Parathalassolituus penaei</name>
    <dbReference type="NCBI Taxonomy" id="2997323"/>
    <lineage>
        <taxon>Bacteria</taxon>
        <taxon>Pseudomonadati</taxon>
        <taxon>Pseudomonadota</taxon>
        <taxon>Gammaproteobacteria</taxon>
        <taxon>Oceanospirillales</taxon>
        <taxon>Oceanospirillaceae</taxon>
        <taxon>Parathalassolituus</taxon>
    </lineage>
</organism>
<dbReference type="InterPro" id="IPR043129">
    <property type="entry name" value="ATPase_NBD"/>
</dbReference>
<sequence length="235" mass="25023">MATLLILDASSTYCSVALIRGDQTFELTELQPRRHAQRLLPMVDELLAANGVARQEVEGVAFGRGPGSFTGIRIAISVAQGISLGLDIPVYGFSSLRVVAQQVMMSSSATRVMVVMDAHMGEVFWGAFELRDGLAMAISAEQVGSPARCAADLLAFDGVIAGNGIKVAGVVDDQVRVHAEAVLDDVEPLAGFAAPLVCSAWMLGKFAGADQYAPVYLRDSVAWKKLDEQPSLLKR</sequence>
<dbReference type="PANTHER" id="PTHR11735:SF11">
    <property type="entry name" value="TRNA THREONYLCARBAMOYLADENOSINE BIOSYNTHESIS PROTEIN TSAB"/>
    <property type="match status" value="1"/>
</dbReference>
<evidence type="ECO:0000256" key="6">
    <source>
        <dbReference type="ARBA" id="ARBA00032446"/>
    </source>
</evidence>
<dbReference type="Proteomes" id="UP001150830">
    <property type="component" value="Unassembled WGS sequence"/>
</dbReference>
<evidence type="ECO:0000256" key="4">
    <source>
        <dbReference type="ARBA" id="ARBA00022490"/>
    </source>
</evidence>
<proteinExistence type="inferred from homology"/>
<keyword evidence="5" id="KW-0819">tRNA processing</keyword>
<dbReference type="FunFam" id="3.30.420.40:FF:000097">
    <property type="entry name" value="tRNA threonylcarbamoyladenosine biosynthesis protein TsaB"/>
    <property type="match status" value="1"/>
</dbReference>
<protein>
    <recommendedName>
        <fullName evidence="3">tRNA threonylcarbamoyladenosine biosynthesis protein TsaB</fullName>
    </recommendedName>
    <alternativeName>
        <fullName evidence="6">t(6)A37 threonylcarbamoyladenosine biosynthesis protein TsaB</fullName>
    </alternativeName>
</protein>
<keyword evidence="8" id="KW-0012">Acyltransferase</keyword>
<dbReference type="NCBIfam" id="TIGR03725">
    <property type="entry name" value="T6A_YeaZ"/>
    <property type="match status" value="1"/>
</dbReference>
<evidence type="ECO:0000259" key="7">
    <source>
        <dbReference type="Pfam" id="PF00814"/>
    </source>
</evidence>
<accession>A0A9X3EE54</accession>
<dbReference type="PANTHER" id="PTHR11735">
    <property type="entry name" value="TRNA N6-ADENOSINE THREONYLCARBAMOYLTRANSFERASE"/>
    <property type="match status" value="1"/>
</dbReference>
<evidence type="ECO:0000313" key="8">
    <source>
        <dbReference type="EMBL" id="MCY0965927.1"/>
    </source>
</evidence>